<dbReference type="SUPFAM" id="SSF47113">
    <property type="entry name" value="Histone-fold"/>
    <property type="match status" value="1"/>
</dbReference>
<protein>
    <recommendedName>
        <fullName evidence="2">Core Histone H2A/H2B/H3 domain-containing protein</fullName>
    </recommendedName>
</protein>
<dbReference type="Proteomes" id="UP000472277">
    <property type="component" value="Chromosome 19"/>
</dbReference>
<dbReference type="Ensembl" id="ENSSTUT00000013543.1">
    <property type="protein sequence ID" value="ENSSTUP00000012804.1"/>
    <property type="gene ID" value="ENSSTUG00000005989.1"/>
</dbReference>
<dbReference type="AlphaFoldDB" id="A0A673WLE0"/>
<evidence type="ECO:0000313" key="4">
    <source>
        <dbReference type="Proteomes" id="UP000472277"/>
    </source>
</evidence>
<feature type="domain" description="Core Histone H2A/H2B/H3" evidence="2">
    <location>
        <begin position="44"/>
        <end position="115"/>
    </location>
</feature>
<dbReference type="Gene3D" id="1.10.20.10">
    <property type="entry name" value="Histone, subunit A"/>
    <property type="match status" value="1"/>
</dbReference>
<comment type="similarity">
    <text evidence="1">Belongs to the histone H2B family.</text>
</comment>
<dbReference type="GO" id="GO:0030527">
    <property type="term" value="F:structural constituent of chromatin"/>
    <property type="evidence" value="ECO:0007669"/>
    <property type="project" value="InterPro"/>
</dbReference>
<dbReference type="PRINTS" id="PR00621">
    <property type="entry name" value="HISTONEH2B"/>
</dbReference>
<organism evidence="3 4">
    <name type="scientific">Salmo trutta</name>
    <name type="common">Brown trout</name>
    <dbReference type="NCBI Taxonomy" id="8032"/>
    <lineage>
        <taxon>Eukaryota</taxon>
        <taxon>Metazoa</taxon>
        <taxon>Chordata</taxon>
        <taxon>Craniata</taxon>
        <taxon>Vertebrata</taxon>
        <taxon>Euteleostomi</taxon>
        <taxon>Actinopterygii</taxon>
        <taxon>Neopterygii</taxon>
        <taxon>Teleostei</taxon>
        <taxon>Protacanthopterygii</taxon>
        <taxon>Salmoniformes</taxon>
        <taxon>Salmonidae</taxon>
        <taxon>Salmoninae</taxon>
        <taxon>Salmo</taxon>
    </lineage>
</organism>
<dbReference type="InParanoid" id="A0A673WLE0"/>
<dbReference type="PANTHER" id="PTHR23428">
    <property type="entry name" value="HISTONE H2B"/>
    <property type="match status" value="1"/>
</dbReference>
<evidence type="ECO:0000256" key="1">
    <source>
        <dbReference type="ARBA" id="ARBA00006846"/>
    </source>
</evidence>
<dbReference type="GO" id="GO:0000786">
    <property type="term" value="C:nucleosome"/>
    <property type="evidence" value="ECO:0007669"/>
    <property type="project" value="InterPro"/>
</dbReference>
<reference evidence="3" key="1">
    <citation type="submission" date="2025-08" db="UniProtKB">
        <authorList>
            <consortium name="Ensembl"/>
        </authorList>
    </citation>
    <scope>IDENTIFICATION</scope>
</reference>
<evidence type="ECO:0000313" key="3">
    <source>
        <dbReference type="Ensembl" id="ENSSTUP00000012804.1"/>
    </source>
</evidence>
<proteinExistence type="inferred from homology"/>
<dbReference type="Pfam" id="PF00125">
    <property type="entry name" value="Histone"/>
    <property type="match status" value="1"/>
</dbReference>
<dbReference type="GeneTree" id="ENSGT01150000286984"/>
<dbReference type="SMART" id="SM00427">
    <property type="entry name" value="H2B"/>
    <property type="match status" value="1"/>
</dbReference>
<accession>A0A673WLE0</accession>
<name>A0A673WLE0_SALTR</name>
<keyword evidence="4" id="KW-1185">Reference proteome</keyword>
<dbReference type="InterPro" id="IPR009072">
    <property type="entry name" value="Histone-fold"/>
</dbReference>
<sequence length="130" mass="14455">MSDIVAPESISARQVKQSSRAVSRYGRLVSWLVDIFPTKWSGRSQRQATQDQDNYAIYLCKLLKLIHPDTGISSKAMGITNSFMNYIFEPTAGEASRLASALPLQPERIQTAVRLLLPLALHLSVIVNLI</sequence>
<dbReference type="InterPro" id="IPR000558">
    <property type="entry name" value="Histone_H2B"/>
</dbReference>
<dbReference type="InterPro" id="IPR007125">
    <property type="entry name" value="H2A/H2B/H3"/>
</dbReference>
<dbReference type="GO" id="GO:0003677">
    <property type="term" value="F:DNA binding"/>
    <property type="evidence" value="ECO:0007669"/>
    <property type="project" value="InterPro"/>
</dbReference>
<reference evidence="3" key="2">
    <citation type="submission" date="2025-09" db="UniProtKB">
        <authorList>
            <consortium name="Ensembl"/>
        </authorList>
    </citation>
    <scope>IDENTIFICATION</scope>
</reference>
<dbReference type="GO" id="GO:0046982">
    <property type="term" value="F:protein heterodimerization activity"/>
    <property type="evidence" value="ECO:0007669"/>
    <property type="project" value="InterPro"/>
</dbReference>
<evidence type="ECO:0000259" key="2">
    <source>
        <dbReference type="Pfam" id="PF00125"/>
    </source>
</evidence>